<evidence type="ECO:0000313" key="2">
    <source>
        <dbReference type="Proteomes" id="UP000320055"/>
    </source>
</evidence>
<organism evidence="1 2">
    <name type="scientific">Hyella patelloides LEGE 07179</name>
    <dbReference type="NCBI Taxonomy" id="945734"/>
    <lineage>
        <taxon>Bacteria</taxon>
        <taxon>Bacillati</taxon>
        <taxon>Cyanobacteriota</taxon>
        <taxon>Cyanophyceae</taxon>
        <taxon>Pleurocapsales</taxon>
        <taxon>Hyellaceae</taxon>
        <taxon>Hyella</taxon>
    </lineage>
</organism>
<protein>
    <submittedName>
        <fullName evidence="1">Uncharacterized protein</fullName>
    </submittedName>
</protein>
<reference evidence="1 2" key="1">
    <citation type="submission" date="2019-01" db="EMBL/GenBank/DDBJ databases">
        <authorList>
            <person name="Brito A."/>
        </authorList>
    </citation>
    <scope>NUCLEOTIDE SEQUENCE [LARGE SCALE GENOMIC DNA]</scope>
    <source>
        <strain evidence="1">1</strain>
    </source>
</reference>
<proteinExistence type="predicted"/>
<dbReference type="Proteomes" id="UP000320055">
    <property type="component" value="Unassembled WGS sequence"/>
</dbReference>
<gene>
    <name evidence="1" type="ORF">H1P_2260006</name>
</gene>
<accession>A0A563VRA1</accession>
<dbReference type="AlphaFoldDB" id="A0A563VRA1"/>
<name>A0A563VRA1_9CYAN</name>
<sequence>MQKRASFSVLLIINCNQLLLNINRLCKSTNCQLKHNSKIYLIKTEQLNVVLVKIRKMVFLNQKTLKNFYTGC</sequence>
<keyword evidence="2" id="KW-1185">Reference proteome</keyword>
<evidence type="ECO:0000313" key="1">
    <source>
        <dbReference type="EMBL" id="VEP13905.1"/>
    </source>
</evidence>
<dbReference type="EMBL" id="CAACVJ010000142">
    <property type="protein sequence ID" value="VEP13905.1"/>
    <property type="molecule type" value="Genomic_DNA"/>
</dbReference>